<evidence type="ECO:0000313" key="1">
    <source>
        <dbReference type="EMBL" id="AUP79901.1"/>
    </source>
</evidence>
<dbReference type="KEGG" id="fek:C1H87_14795"/>
<name>A0A2K9PS70_9FLAO</name>
<accession>A0A2K9PS70</accession>
<gene>
    <name evidence="1" type="ORF">C1H87_14795</name>
</gene>
<evidence type="ECO:0000313" key="2">
    <source>
        <dbReference type="Proteomes" id="UP000235826"/>
    </source>
</evidence>
<dbReference type="OrthoDB" id="226313at2"/>
<sequence>MKIEILNNNSLRLAGVRHDYKTIEAKEIDELVEKFLNTPKGEKKHHFRDKITSLTSDIKNSKIKVIQDINGIKLGVWGGKINTNEVFISFIRTTNSKLSNTLFNQLINDLINLTISSAKNFLIINNEYLSELQKEQLESYGFLLKLNQWVKIVDKGVFNSKDYFDKNVITSKVLDNNIITKELLKNEVNYKLQMERLLFPLKFEDLDIPTYIIPIKPFWASQLFDYHTEGSLFGTKAELSWNRENVYYRSVKPVSEKVPARILWYTSSKTNNQNGRERSIIACSYLESVNIGKPKDLFNKFKHLGIYEWGDVYRLAKNDINTDIKALEFSDTEVFKHPVSLQRINEVLQKNERKKNTFPSPLKVNSKIFNEIYKLGTEDQINEQNNCLIHKTRIF</sequence>
<keyword evidence="2" id="KW-1185">Reference proteome</keyword>
<protein>
    <recommendedName>
        <fullName evidence="3">N-acetyltransferase</fullName>
    </recommendedName>
</protein>
<proteinExistence type="predicted"/>
<reference evidence="1 2" key="1">
    <citation type="submission" date="2018-01" db="EMBL/GenBank/DDBJ databases">
        <title>Complete genome sequence of Flavivirga eckloniae ECD14 isolated from seaweed Ecklonia cava.</title>
        <authorList>
            <person name="Lee J.H."/>
            <person name="Baik K.S."/>
            <person name="Seong C.N."/>
        </authorList>
    </citation>
    <scope>NUCLEOTIDE SEQUENCE [LARGE SCALE GENOMIC DNA]</scope>
    <source>
        <strain evidence="1 2">ECD14</strain>
    </source>
</reference>
<dbReference type="EMBL" id="CP025791">
    <property type="protein sequence ID" value="AUP79901.1"/>
    <property type="molecule type" value="Genomic_DNA"/>
</dbReference>
<dbReference type="Proteomes" id="UP000235826">
    <property type="component" value="Chromosome"/>
</dbReference>
<evidence type="ECO:0008006" key="3">
    <source>
        <dbReference type="Google" id="ProtNLM"/>
    </source>
</evidence>
<organism evidence="1 2">
    <name type="scientific">Flavivirga eckloniae</name>
    <dbReference type="NCBI Taxonomy" id="1803846"/>
    <lineage>
        <taxon>Bacteria</taxon>
        <taxon>Pseudomonadati</taxon>
        <taxon>Bacteroidota</taxon>
        <taxon>Flavobacteriia</taxon>
        <taxon>Flavobacteriales</taxon>
        <taxon>Flavobacteriaceae</taxon>
        <taxon>Flavivirga</taxon>
    </lineage>
</organism>
<dbReference type="RefSeq" id="WP_102756553.1">
    <property type="nucleotide sequence ID" value="NZ_CP025791.1"/>
</dbReference>
<dbReference type="AlphaFoldDB" id="A0A2K9PS70"/>